<evidence type="ECO:0000256" key="3">
    <source>
        <dbReference type="ARBA" id="ARBA00022490"/>
    </source>
</evidence>
<dbReference type="InterPro" id="IPR005750">
    <property type="entry name" value="UDP_GlcNAc_COvinyl_MurA"/>
</dbReference>
<feature type="domain" description="Enolpyruvate transferase" evidence="16">
    <location>
        <begin position="7"/>
        <end position="285"/>
    </location>
</feature>
<evidence type="ECO:0000256" key="4">
    <source>
        <dbReference type="ARBA" id="ARBA00022618"/>
    </source>
</evidence>
<evidence type="ECO:0000256" key="2">
    <source>
        <dbReference type="ARBA" id="ARBA00004752"/>
    </source>
</evidence>
<keyword evidence="5" id="KW-0808">Transferase</keyword>
<name>A0A382TQ79_9ZZZZ</name>
<evidence type="ECO:0000256" key="5">
    <source>
        <dbReference type="ARBA" id="ARBA00022679"/>
    </source>
</evidence>
<comment type="similarity">
    <text evidence="10">Belongs to the EPSP synthase family. MurA subfamily.</text>
</comment>
<dbReference type="SUPFAM" id="SSF55205">
    <property type="entry name" value="EPT/RTPC-like"/>
    <property type="match status" value="1"/>
</dbReference>
<comment type="pathway">
    <text evidence="2">Cell wall biogenesis; peptidoglycan biosynthesis.</text>
</comment>
<keyword evidence="8" id="KW-0131">Cell cycle</keyword>
<dbReference type="EMBL" id="UINC01137982">
    <property type="protein sequence ID" value="SVD23651.1"/>
    <property type="molecule type" value="Genomic_DNA"/>
</dbReference>
<organism evidence="17">
    <name type="scientific">marine metagenome</name>
    <dbReference type="NCBI Taxonomy" id="408172"/>
    <lineage>
        <taxon>unclassified sequences</taxon>
        <taxon>metagenomes</taxon>
        <taxon>ecological metagenomes</taxon>
    </lineage>
</organism>
<evidence type="ECO:0000259" key="16">
    <source>
        <dbReference type="Pfam" id="PF00275"/>
    </source>
</evidence>
<evidence type="ECO:0000256" key="7">
    <source>
        <dbReference type="ARBA" id="ARBA00022984"/>
    </source>
</evidence>
<dbReference type="Gene3D" id="3.65.10.10">
    <property type="entry name" value="Enolpyruvate transferase domain"/>
    <property type="match status" value="2"/>
</dbReference>
<evidence type="ECO:0000256" key="10">
    <source>
        <dbReference type="ARBA" id="ARBA00038367"/>
    </source>
</evidence>
<evidence type="ECO:0000256" key="9">
    <source>
        <dbReference type="ARBA" id="ARBA00023316"/>
    </source>
</evidence>
<dbReference type="GO" id="GO:0051301">
    <property type="term" value="P:cell division"/>
    <property type="evidence" value="ECO:0007669"/>
    <property type="project" value="UniProtKB-KW"/>
</dbReference>
<sequence length="291" mass="30798">MDKLIIQGGRRLKGTVSVSGSKNAALPIIVAATILTEQPSTLRNVPDLMDLETLCHVLKGLGARLQFEKGTLSIEPIDQKTYQTPYDLVRKMRASIYVLGPLVTKLGQAKVSFPGGCAIGPRPVDLHLKGLEALGTTIEIEGGYILAKTDQLIGAEIELKGTNGSSVGATANIMMAAVLAKGITTIRDAACEPEIVDLANFLNKMGAQVVGAGTATVTIHGVKELHGTDYAIIPDRIEAGTFMIAGAITNGDIFINNAIPTHMEALTKKLSQIGVQLDWQDKGVHITTPNP</sequence>
<evidence type="ECO:0000256" key="1">
    <source>
        <dbReference type="ARBA" id="ARBA00004496"/>
    </source>
</evidence>
<dbReference type="InterPro" id="IPR036968">
    <property type="entry name" value="Enolpyruvate_Tfrase_sf"/>
</dbReference>
<proteinExistence type="inferred from homology"/>
<evidence type="ECO:0000256" key="11">
    <source>
        <dbReference type="ARBA" id="ARBA00039108"/>
    </source>
</evidence>
<evidence type="ECO:0000256" key="6">
    <source>
        <dbReference type="ARBA" id="ARBA00022960"/>
    </source>
</evidence>
<feature type="non-terminal residue" evidence="17">
    <location>
        <position position="291"/>
    </location>
</feature>
<accession>A0A382TQ79</accession>
<dbReference type="GO" id="GO:0008760">
    <property type="term" value="F:UDP-N-acetylglucosamine 1-carboxyvinyltransferase activity"/>
    <property type="evidence" value="ECO:0007669"/>
    <property type="project" value="UniProtKB-EC"/>
</dbReference>
<comment type="catalytic activity">
    <reaction evidence="15">
        <text>phosphoenolpyruvate + UDP-N-acetyl-alpha-D-glucosamine = UDP-N-acetyl-3-O-(1-carboxyvinyl)-alpha-D-glucosamine + phosphate</text>
        <dbReference type="Rhea" id="RHEA:18681"/>
        <dbReference type="ChEBI" id="CHEBI:43474"/>
        <dbReference type="ChEBI" id="CHEBI:57705"/>
        <dbReference type="ChEBI" id="CHEBI:58702"/>
        <dbReference type="ChEBI" id="CHEBI:68483"/>
        <dbReference type="EC" id="2.5.1.7"/>
    </reaction>
</comment>
<keyword evidence="9" id="KW-0961">Cell wall biogenesis/degradation</keyword>
<dbReference type="GO" id="GO:0019277">
    <property type="term" value="P:UDP-N-acetylgalactosamine biosynthetic process"/>
    <property type="evidence" value="ECO:0007669"/>
    <property type="project" value="InterPro"/>
</dbReference>
<gene>
    <name evidence="17" type="ORF">METZ01_LOCUS376505</name>
</gene>
<dbReference type="EC" id="2.5.1.7" evidence="11"/>
<dbReference type="GO" id="GO:0009252">
    <property type="term" value="P:peptidoglycan biosynthetic process"/>
    <property type="evidence" value="ECO:0007669"/>
    <property type="project" value="UniProtKB-KW"/>
</dbReference>
<keyword evidence="6" id="KW-0133">Cell shape</keyword>
<dbReference type="InterPro" id="IPR001986">
    <property type="entry name" value="Enolpyruvate_Tfrase_dom"/>
</dbReference>
<evidence type="ECO:0000256" key="13">
    <source>
        <dbReference type="ARBA" id="ARBA00042443"/>
    </source>
</evidence>
<dbReference type="Pfam" id="PF00275">
    <property type="entry name" value="EPSP_synthase"/>
    <property type="match status" value="1"/>
</dbReference>
<dbReference type="PANTHER" id="PTHR43783">
    <property type="entry name" value="UDP-N-ACETYLGLUCOSAMINE 1-CARBOXYVINYLTRANSFERASE"/>
    <property type="match status" value="1"/>
</dbReference>
<dbReference type="GO" id="GO:0005737">
    <property type="term" value="C:cytoplasm"/>
    <property type="evidence" value="ECO:0007669"/>
    <property type="project" value="UniProtKB-SubCell"/>
</dbReference>
<evidence type="ECO:0000256" key="12">
    <source>
        <dbReference type="ARBA" id="ARBA00039754"/>
    </source>
</evidence>
<dbReference type="GO" id="GO:0008360">
    <property type="term" value="P:regulation of cell shape"/>
    <property type="evidence" value="ECO:0007669"/>
    <property type="project" value="UniProtKB-KW"/>
</dbReference>
<dbReference type="InterPro" id="IPR050068">
    <property type="entry name" value="MurA_subfamily"/>
</dbReference>
<evidence type="ECO:0000256" key="8">
    <source>
        <dbReference type="ARBA" id="ARBA00023306"/>
    </source>
</evidence>
<evidence type="ECO:0000313" key="17">
    <source>
        <dbReference type="EMBL" id="SVD23651.1"/>
    </source>
</evidence>
<keyword evidence="4" id="KW-0132">Cell division</keyword>
<keyword evidence="3" id="KW-0963">Cytoplasm</keyword>
<evidence type="ECO:0000256" key="14">
    <source>
        <dbReference type="ARBA" id="ARBA00042842"/>
    </source>
</evidence>
<comment type="subcellular location">
    <subcellularLocation>
        <location evidence="1">Cytoplasm</location>
    </subcellularLocation>
</comment>
<dbReference type="AlphaFoldDB" id="A0A382TQ79"/>
<dbReference type="GO" id="GO:0071555">
    <property type="term" value="P:cell wall organization"/>
    <property type="evidence" value="ECO:0007669"/>
    <property type="project" value="UniProtKB-KW"/>
</dbReference>
<dbReference type="CDD" id="cd01555">
    <property type="entry name" value="UdpNAET"/>
    <property type="match status" value="1"/>
</dbReference>
<dbReference type="InterPro" id="IPR013792">
    <property type="entry name" value="RNA3'P_cycl/enolpyr_Trfase_a/b"/>
</dbReference>
<reference evidence="17" key="1">
    <citation type="submission" date="2018-05" db="EMBL/GenBank/DDBJ databases">
        <authorList>
            <person name="Lanie J.A."/>
            <person name="Ng W.-L."/>
            <person name="Kazmierczak K.M."/>
            <person name="Andrzejewski T.M."/>
            <person name="Davidsen T.M."/>
            <person name="Wayne K.J."/>
            <person name="Tettelin H."/>
            <person name="Glass J.I."/>
            <person name="Rusch D."/>
            <person name="Podicherti R."/>
            <person name="Tsui H.-C.T."/>
            <person name="Winkler M.E."/>
        </authorList>
    </citation>
    <scope>NUCLEOTIDE SEQUENCE</scope>
</reference>
<dbReference type="NCBIfam" id="NF006873">
    <property type="entry name" value="PRK09369.1"/>
    <property type="match status" value="1"/>
</dbReference>
<dbReference type="PANTHER" id="PTHR43783:SF1">
    <property type="entry name" value="UDP-N-ACETYLGLUCOSAMINE 1-CARBOXYVINYLTRANSFERASE"/>
    <property type="match status" value="1"/>
</dbReference>
<dbReference type="FunFam" id="3.65.10.10:FF:000001">
    <property type="entry name" value="UDP-N-acetylglucosamine 1-carboxyvinyltransferase"/>
    <property type="match status" value="1"/>
</dbReference>
<keyword evidence="7" id="KW-0573">Peptidoglycan synthesis</keyword>
<evidence type="ECO:0000256" key="15">
    <source>
        <dbReference type="ARBA" id="ARBA00047527"/>
    </source>
</evidence>
<protein>
    <recommendedName>
        <fullName evidence="12">UDP-N-acetylglucosamine 1-carboxyvinyltransferase</fullName>
        <ecNumber evidence="11">2.5.1.7</ecNumber>
    </recommendedName>
    <alternativeName>
        <fullName evidence="13">Enoylpyruvate transferase</fullName>
    </alternativeName>
    <alternativeName>
        <fullName evidence="14">UDP-N-acetylglucosamine enolpyruvyl transferase</fullName>
    </alternativeName>
</protein>